<name>A0A9N8R7V9_GIBZA</name>
<comment type="caution">
    <text evidence="1">The sequence shown here is derived from an EMBL/GenBank/DDBJ whole genome shotgun (WGS) entry which is preliminary data.</text>
</comment>
<reference evidence="1" key="1">
    <citation type="submission" date="2021-03" db="EMBL/GenBank/DDBJ databases">
        <authorList>
            <person name="Alouane T."/>
            <person name="Langin T."/>
            <person name="Bonhomme L."/>
        </authorList>
    </citation>
    <scope>NUCLEOTIDE SEQUENCE</scope>
    <source>
        <strain evidence="1">MDC_Fg202</strain>
    </source>
</reference>
<gene>
    <name evidence="1" type="ORF">MDCFG202_LOCUS137465</name>
</gene>
<dbReference type="EMBL" id="CAJPIJ010000097">
    <property type="protein sequence ID" value="CAG1974573.1"/>
    <property type="molecule type" value="Genomic_DNA"/>
</dbReference>
<accession>A0A9N8R7V9</accession>
<dbReference type="AlphaFoldDB" id="A0A9N8R7V9"/>
<sequence length="117" mass="13285">MRLARRTVLWPSMTACPERTEMMSSSRFLINATTRSAGGRVTRGLTLLLDKASSSPFNANVYCSPIYFVFEGISTRQDRTHEIRNLQTVESMAEGSFVSERRNGDTWNVKHLALRKL</sequence>
<evidence type="ECO:0000313" key="1">
    <source>
        <dbReference type="EMBL" id="CAG1974573.1"/>
    </source>
</evidence>
<proteinExistence type="predicted"/>
<organism evidence="1 2">
    <name type="scientific">Gibberella zeae</name>
    <name type="common">Wheat head blight fungus</name>
    <name type="synonym">Fusarium graminearum</name>
    <dbReference type="NCBI Taxonomy" id="5518"/>
    <lineage>
        <taxon>Eukaryota</taxon>
        <taxon>Fungi</taxon>
        <taxon>Dikarya</taxon>
        <taxon>Ascomycota</taxon>
        <taxon>Pezizomycotina</taxon>
        <taxon>Sordariomycetes</taxon>
        <taxon>Hypocreomycetidae</taxon>
        <taxon>Hypocreales</taxon>
        <taxon>Nectriaceae</taxon>
        <taxon>Fusarium</taxon>
    </lineage>
</organism>
<dbReference type="Proteomes" id="UP000746612">
    <property type="component" value="Unassembled WGS sequence"/>
</dbReference>
<feature type="non-terminal residue" evidence="1">
    <location>
        <position position="1"/>
    </location>
</feature>
<protein>
    <submittedName>
        <fullName evidence="1">Uncharacterized protein</fullName>
    </submittedName>
</protein>
<evidence type="ECO:0000313" key="2">
    <source>
        <dbReference type="Proteomes" id="UP000746612"/>
    </source>
</evidence>